<organism evidence="2 3">
    <name type="scientific">Chlorella ohadii</name>
    <dbReference type="NCBI Taxonomy" id="2649997"/>
    <lineage>
        <taxon>Eukaryota</taxon>
        <taxon>Viridiplantae</taxon>
        <taxon>Chlorophyta</taxon>
        <taxon>core chlorophytes</taxon>
        <taxon>Trebouxiophyceae</taxon>
        <taxon>Chlorellales</taxon>
        <taxon>Chlorellaceae</taxon>
        <taxon>Chlorella clade</taxon>
        <taxon>Chlorella</taxon>
    </lineage>
</organism>
<reference evidence="2" key="1">
    <citation type="submission" date="2020-11" db="EMBL/GenBank/DDBJ databases">
        <title>Chlorella ohadii genome sequencing and assembly.</title>
        <authorList>
            <person name="Murik O."/>
            <person name="Treves H."/>
            <person name="Kedem I."/>
            <person name="Shotland Y."/>
            <person name="Kaplan A."/>
        </authorList>
    </citation>
    <scope>NUCLEOTIDE SEQUENCE</scope>
    <source>
        <strain evidence="2">1</strain>
    </source>
</reference>
<dbReference type="AlphaFoldDB" id="A0AAD5DIM3"/>
<dbReference type="EMBL" id="JADXDR010000166">
    <property type="protein sequence ID" value="KAI7837028.1"/>
    <property type="molecule type" value="Genomic_DNA"/>
</dbReference>
<sequence>MAEGSAFAMLAAPMMAAAENGRDPTTLISFFAEEMQQFFAHIQSAVRSYNASGELPQSLFKAKEGKGKRGAGKEKKERGKRKPSAFNLFVRDKLEEFKAKAFNLFVRDKLEEFKAKGVKAPEPREGEKQARNPLFSMAVAEWSKLSKEQKEAITKKYAAQLEEGAAHEDGGSAEEEEEEQGGSTEEEEEEEEESEEEEPAPKVEEHKKKKHKHHHHHH</sequence>
<name>A0AAD5DIM3_9CHLO</name>
<proteinExistence type="predicted"/>
<feature type="region of interest" description="Disordered" evidence="1">
    <location>
        <begin position="147"/>
        <end position="218"/>
    </location>
</feature>
<feature type="compositionally biased region" description="Acidic residues" evidence="1">
    <location>
        <begin position="171"/>
        <end position="198"/>
    </location>
</feature>
<gene>
    <name evidence="2" type="ORF">COHA_009105</name>
</gene>
<comment type="caution">
    <text evidence="2">The sequence shown here is derived from an EMBL/GenBank/DDBJ whole genome shotgun (WGS) entry which is preliminary data.</text>
</comment>
<feature type="region of interest" description="Disordered" evidence="1">
    <location>
        <begin position="115"/>
        <end position="134"/>
    </location>
</feature>
<evidence type="ECO:0000313" key="3">
    <source>
        <dbReference type="Proteomes" id="UP001205105"/>
    </source>
</evidence>
<evidence type="ECO:0000256" key="1">
    <source>
        <dbReference type="SAM" id="MobiDB-lite"/>
    </source>
</evidence>
<feature type="region of interest" description="Disordered" evidence="1">
    <location>
        <begin position="61"/>
        <end position="82"/>
    </location>
</feature>
<accession>A0AAD5DIM3</accession>
<feature type="compositionally biased region" description="Basic and acidic residues" evidence="1">
    <location>
        <begin position="115"/>
        <end position="130"/>
    </location>
</feature>
<protein>
    <submittedName>
        <fullName evidence="2">Uncharacterized protein</fullName>
    </submittedName>
</protein>
<dbReference type="Proteomes" id="UP001205105">
    <property type="component" value="Unassembled WGS sequence"/>
</dbReference>
<keyword evidence="3" id="KW-1185">Reference proteome</keyword>
<feature type="compositionally biased region" description="Basic residues" evidence="1">
    <location>
        <begin position="207"/>
        <end position="218"/>
    </location>
</feature>
<evidence type="ECO:0000313" key="2">
    <source>
        <dbReference type="EMBL" id="KAI7837028.1"/>
    </source>
</evidence>
<feature type="compositionally biased region" description="Basic and acidic residues" evidence="1">
    <location>
        <begin position="61"/>
        <end position="77"/>
    </location>
</feature>